<gene>
    <name evidence="2" type="ORF">CEXT_186341</name>
</gene>
<evidence type="ECO:0000313" key="3">
    <source>
        <dbReference type="Proteomes" id="UP001054945"/>
    </source>
</evidence>
<dbReference type="SUPFAM" id="SSF48452">
    <property type="entry name" value="TPR-like"/>
    <property type="match status" value="1"/>
</dbReference>
<dbReference type="Pfam" id="PF13181">
    <property type="entry name" value="TPR_8"/>
    <property type="match status" value="2"/>
</dbReference>
<dbReference type="SMART" id="SM00028">
    <property type="entry name" value="TPR"/>
    <property type="match status" value="2"/>
</dbReference>
<keyword evidence="3" id="KW-1185">Reference proteome</keyword>
<dbReference type="InterPro" id="IPR019734">
    <property type="entry name" value="TPR_rpt"/>
</dbReference>
<feature type="repeat" description="TPR" evidence="1">
    <location>
        <begin position="77"/>
        <end position="110"/>
    </location>
</feature>
<dbReference type="AlphaFoldDB" id="A0AAV4XW31"/>
<evidence type="ECO:0000256" key="1">
    <source>
        <dbReference type="PROSITE-ProRule" id="PRU00339"/>
    </source>
</evidence>
<dbReference type="Gene3D" id="1.25.40.10">
    <property type="entry name" value="Tetratricopeptide repeat domain"/>
    <property type="match status" value="1"/>
</dbReference>
<dbReference type="InterPro" id="IPR011990">
    <property type="entry name" value="TPR-like_helical_dom_sf"/>
</dbReference>
<keyword evidence="1" id="KW-0802">TPR repeat</keyword>
<dbReference type="EMBL" id="BPLR01018266">
    <property type="protein sequence ID" value="GIY98191.1"/>
    <property type="molecule type" value="Genomic_DNA"/>
</dbReference>
<dbReference type="PROSITE" id="PS50005">
    <property type="entry name" value="TPR"/>
    <property type="match status" value="2"/>
</dbReference>
<feature type="repeat" description="TPR" evidence="1">
    <location>
        <begin position="43"/>
        <end position="76"/>
    </location>
</feature>
<dbReference type="Proteomes" id="UP001054945">
    <property type="component" value="Unassembled WGS sequence"/>
</dbReference>
<accession>A0AAV4XW31</accession>
<protein>
    <submittedName>
        <fullName evidence="2">Uncharacterized protein</fullName>
    </submittedName>
</protein>
<evidence type="ECO:0000313" key="2">
    <source>
        <dbReference type="EMBL" id="GIY98191.1"/>
    </source>
</evidence>
<sequence>MRVIIGNEPLLSEKEIVLLQFRRALYTILRALSLCSTLEISCAKYHEEHGDILKDMEDFNAAEQSYKLALNLDPKLAKTHQNLAVIYHIKGNYSSAEYHYKEAYKLDSSPCRSCWTTCASSSAGSSTCRTIPAGGQMPLAVTPLSFCEPAKVVGLFFFLCFRSMCLRFQNTGIQSVPGTFLLHQTQVQFQLIRS</sequence>
<organism evidence="2 3">
    <name type="scientific">Caerostris extrusa</name>
    <name type="common">Bark spider</name>
    <name type="synonym">Caerostris bankana</name>
    <dbReference type="NCBI Taxonomy" id="172846"/>
    <lineage>
        <taxon>Eukaryota</taxon>
        <taxon>Metazoa</taxon>
        <taxon>Ecdysozoa</taxon>
        <taxon>Arthropoda</taxon>
        <taxon>Chelicerata</taxon>
        <taxon>Arachnida</taxon>
        <taxon>Araneae</taxon>
        <taxon>Araneomorphae</taxon>
        <taxon>Entelegynae</taxon>
        <taxon>Araneoidea</taxon>
        <taxon>Araneidae</taxon>
        <taxon>Caerostris</taxon>
    </lineage>
</organism>
<name>A0AAV4XW31_CAEEX</name>
<reference evidence="2 3" key="1">
    <citation type="submission" date="2021-06" db="EMBL/GenBank/DDBJ databases">
        <title>Caerostris extrusa draft genome.</title>
        <authorList>
            <person name="Kono N."/>
            <person name="Arakawa K."/>
        </authorList>
    </citation>
    <scope>NUCLEOTIDE SEQUENCE [LARGE SCALE GENOMIC DNA]</scope>
</reference>
<comment type="caution">
    <text evidence="2">The sequence shown here is derived from an EMBL/GenBank/DDBJ whole genome shotgun (WGS) entry which is preliminary data.</text>
</comment>
<proteinExistence type="predicted"/>